<dbReference type="WBParaSite" id="PDA_v2.g16310.t1">
    <property type="protein sequence ID" value="PDA_v2.g16310.t1"/>
    <property type="gene ID" value="PDA_v2.g16310"/>
</dbReference>
<dbReference type="AlphaFoldDB" id="A0A914PF37"/>
<proteinExistence type="predicted"/>
<protein>
    <submittedName>
        <fullName evidence="2">Uncharacterized protein</fullName>
    </submittedName>
</protein>
<evidence type="ECO:0000313" key="2">
    <source>
        <dbReference type="WBParaSite" id="PDA_v2.g16310.t1"/>
    </source>
</evidence>
<sequence>MLNVIDTTCSTSELTILAKCVSIFPVAKHRPTFAPAATVEVVEKPKDILLRIKIQPNLKPGVKVTTAPVFSGGFGGQESNIFEEEQEKKLTLSITGPETSKALATIMESKAVAVIKDGQKPGASGV</sequence>
<dbReference type="Proteomes" id="UP000887578">
    <property type="component" value="Unplaced"/>
</dbReference>
<reference evidence="2" key="1">
    <citation type="submission" date="2022-11" db="UniProtKB">
        <authorList>
            <consortium name="WormBaseParasite"/>
        </authorList>
    </citation>
    <scope>IDENTIFICATION</scope>
</reference>
<evidence type="ECO:0000313" key="1">
    <source>
        <dbReference type="Proteomes" id="UP000887578"/>
    </source>
</evidence>
<organism evidence="1 2">
    <name type="scientific">Panagrolaimus davidi</name>
    <dbReference type="NCBI Taxonomy" id="227884"/>
    <lineage>
        <taxon>Eukaryota</taxon>
        <taxon>Metazoa</taxon>
        <taxon>Ecdysozoa</taxon>
        <taxon>Nematoda</taxon>
        <taxon>Chromadorea</taxon>
        <taxon>Rhabditida</taxon>
        <taxon>Tylenchina</taxon>
        <taxon>Panagrolaimomorpha</taxon>
        <taxon>Panagrolaimoidea</taxon>
        <taxon>Panagrolaimidae</taxon>
        <taxon>Panagrolaimus</taxon>
    </lineage>
</organism>
<accession>A0A914PF37</accession>
<name>A0A914PF37_9BILA</name>
<keyword evidence="1" id="KW-1185">Reference proteome</keyword>